<proteinExistence type="inferred from homology"/>
<comment type="caution">
    <text evidence="10">The sequence shown here is derived from an EMBL/GenBank/DDBJ whole genome shotgun (WGS) entry which is preliminary data.</text>
</comment>
<sequence length="216" mass="23886">MELDISMHHRSAVAELFGVRALAVRRNPPNLVQDLIRGSTAFRKYLTLLSCILTRSVSVGTIETRSVVEPLRSLVSPRVKFIENKCVDIDPKQKIVTCRNSRHDGQILNVGNKDEIDDDSSSRQVHDSAHTRPACSIKYDLLIVAIGSANNTFNTPGVEEHAHFLKEITDARRLRSAISDAFESAMSPGQSEENRKRLLHFVIVGGGPTGVEFAAE</sequence>
<keyword evidence="3" id="KW-0285">Flavoprotein</keyword>
<evidence type="ECO:0000256" key="4">
    <source>
        <dbReference type="ARBA" id="ARBA00022827"/>
    </source>
</evidence>
<dbReference type="AlphaFoldDB" id="A0A815HHJ1"/>
<dbReference type="PANTHER" id="PTHR43706">
    <property type="entry name" value="NADH DEHYDROGENASE"/>
    <property type="match status" value="1"/>
</dbReference>
<comment type="similarity">
    <text evidence="1">Belongs to the NADH dehydrogenase family.</text>
</comment>
<evidence type="ECO:0000256" key="8">
    <source>
        <dbReference type="ARBA" id="ARBA00049010"/>
    </source>
</evidence>
<evidence type="ECO:0000313" key="10">
    <source>
        <dbReference type="EMBL" id="CAF1354060.1"/>
    </source>
</evidence>
<comment type="catalytic activity">
    <reaction evidence="8">
        <text>a ubiquinone + NADH + H(+) = a ubiquinol + NAD(+)</text>
        <dbReference type="Rhea" id="RHEA:23152"/>
        <dbReference type="Rhea" id="RHEA-COMP:9565"/>
        <dbReference type="Rhea" id="RHEA-COMP:9566"/>
        <dbReference type="ChEBI" id="CHEBI:15378"/>
        <dbReference type="ChEBI" id="CHEBI:16389"/>
        <dbReference type="ChEBI" id="CHEBI:17976"/>
        <dbReference type="ChEBI" id="CHEBI:57540"/>
        <dbReference type="ChEBI" id="CHEBI:57945"/>
    </reaction>
</comment>
<dbReference type="InterPro" id="IPR045024">
    <property type="entry name" value="NDH-2"/>
</dbReference>
<keyword evidence="4" id="KW-0274">FAD</keyword>
<protein>
    <recommendedName>
        <fullName evidence="2">NADH:ubiquinone reductase (non-electrogenic)</fullName>
        <ecNumber evidence="2">1.6.5.9</ecNumber>
    </recommendedName>
</protein>
<dbReference type="Proteomes" id="UP000663829">
    <property type="component" value="Unassembled WGS sequence"/>
</dbReference>
<evidence type="ECO:0000259" key="9">
    <source>
        <dbReference type="Pfam" id="PF07992"/>
    </source>
</evidence>
<organism evidence="10 12">
    <name type="scientific">Didymodactylos carnosus</name>
    <dbReference type="NCBI Taxonomy" id="1234261"/>
    <lineage>
        <taxon>Eukaryota</taxon>
        <taxon>Metazoa</taxon>
        <taxon>Spiralia</taxon>
        <taxon>Gnathifera</taxon>
        <taxon>Rotifera</taxon>
        <taxon>Eurotatoria</taxon>
        <taxon>Bdelloidea</taxon>
        <taxon>Philodinida</taxon>
        <taxon>Philodinidae</taxon>
        <taxon>Didymodactylos</taxon>
    </lineage>
</organism>
<dbReference type="InterPro" id="IPR023753">
    <property type="entry name" value="FAD/NAD-binding_dom"/>
</dbReference>
<reference evidence="10" key="1">
    <citation type="submission" date="2021-02" db="EMBL/GenBank/DDBJ databases">
        <authorList>
            <person name="Nowell W R."/>
        </authorList>
    </citation>
    <scope>NUCLEOTIDE SEQUENCE</scope>
</reference>
<feature type="domain" description="FAD/NAD(P)-binding" evidence="9">
    <location>
        <begin position="73"/>
        <end position="215"/>
    </location>
</feature>
<evidence type="ECO:0000256" key="2">
    <source>
        <dbReference type="ARBA" id="ARBA00012637"/>
    </source>
</evidence>
<dbReference type="GO" id="GO:0050136">
    <property type="term" value="F:NADH dehydrogenase (quinone) (non-electrogenic) activity"/>
    <property type="evidence" value="ECO:0007669"/>
    <property type="project" value="UniProtKB-EC"/>
</dbReference>
<accession>A0A815HHJ1</accession>
<dbReference type="PANTHER" id="PTHR43706:SF47">
    <property type="entry name" value="EXTERNAL NADH-UBIQUINONE OXIDOREDUCTASE 1, MITOCHONDRIAL-RELATED"/>
    <property type="match status" value="1"/>
</dbReference>
<dbReference type="GO" id="GO:0005739">
    <property type="term" value="C:mitochondrion"/>
    <property type="evidence" value="ECO:0007669"/>
    <property type="project" value="TreeGrafter"/>
</dbReference>
<name>A0A815HHJ1_9BILA</name>
<dbReference type="Proteomes" id="UP000681722">
    <property type="component" value="Unassembled WGS sequence"/>
</dbReference>
<evidence type="ECO:0000313" key="11">
    <source>
        <dbReference type="EMBL" id="CAF4226474.1"/>
    </source>
</evidence>
<feature type="non-terminal residue" evidence="10">
    <location>
        <position position="216"/>
    </location>
</feature>
<evidence type="ECO:0000256" key="6">
    <source>
        <dbReference type="ARBA" id="ARBA00023027"/>
    </source>
</evidence>
<keyword evidence="12" id="KW-1185">Reference proteome</keyword>
<gene>
    <name evidence="10" type="ORF">GPM918_LOCUS31057</name>
    <name evidence="11" type="ORF">SRO942_LOCUS31690</name>
</gene>
<dbReference type="EMBL" id="CAJNOQ010015054">
    <property type="protein sequence ID" value="CAF1354060.1"/>
    <property type="molecule type" value="Genomic_DNA"/>
</dbReference>
<comment type="catalytic activity">
    <reaction evidence="7">
        <text>a quinone + NADH + H(+) = a quinol + NAD(+)</text>
        <dbReference type="Rhea" id="RHEA:46160"/>
        <dbReference type="ChEBI" id="CHEBI:15378"/>
        <dbReference type="ChEBI" id="CHEBI:24646"/>
        <dbReference type="ChEBI" id="CHEBI:57540"/>
        <dbReference type="ChEBI" id="CHEBI:57945"/>
        <dbReference type="ChEBI" id="CHEBI:132124"/>
        <dbReference type="EC" id="1.6.5.9"/>
    </reaction>
</comment>
<dbReference type="SUPFAM" id="SSF51905">
    <property type="entry name" value="FAD/NAD(P)-binding domain"/>
    <property type="match status" value="1"/>
</dbReference>
<keyword evidence="6" id="KW-0520">NAD</keyword>
<evidence type="ECO:0000313" key="12">
    <source>
        <dbReference type="Proteomes" id="UP000663829"/>
    </source>
</evidence>
<dbReference type="Pfam" id="PF07992">
    <property type="entry name" value="Pyr_redox_2"/>
    <property type="match status" value="1"/>
</dbReference>
<dbReference type="EC" id="1.6.5.9" evidence="2"/>
<dbReference type="InterPro" id="IPR036188">
    <property type="entry name" value="FAD/NAD-bd_sf"/>
</dbReference>
<evidence type="ECO:0000256" key="7">
    <source>
        <dbReference type="ARBA" id="ARBA00047599"/>
    </source>
</evidence>
<dbReference type="Gene3D" id="3.50.50.100">
    <property type="match status" value="1"/>
</dbReference>
<evidence type="ECO:0000256" key="5">
    <source>
        <dbReference type="ARBA" id="ARBA00023002"/>
    </source>
</evidence>
<dbReference type="OrthoDB" id="3244603at2759"/>
<dbReference type="EMBL" id="CAJOBC010066023">
    <property type="protein sequence ID" value="CAF4226474.1"/>
    <property type="molecule type" value="Genomic_DNA"/>
</dbReference>
<evidence type="ECO:0000256" key="1">
    <source>
        <dbReference type="ARBA" id="ARBA00005272"/>
    </source>
</evidence>
<keyword evidence="5" id="KW-0560">Oxidoreductase</keyword>
<evidence type="ECO:0000256" key="3">
    <source>
        <dbReference type="ARBA" id="ARBA00022630"/>
    </source>
</evidence>